<accession>K5WC54</accession>
<dbReference type="KEGG" id="pco:PHACADRAFT_180643"/>
<evidence type="ECO:0000313" key="2">
    <source>
        <dbReference type="Proteomes" id="UP000008370"/>
    </source>
</evidence>
<dbReference type="EMBL" id="JH930468">
    <property type="protein sequence ID" value="EKM61533.1"/>
    <property type="molecule type" value="Genomic_DNA"/>
</dbReference>
<dbReference type="GeneID" id="18909971"/>
<gene>
    <name evidence="1" type="ORF">PHACADRAFT_180643</name>
</gene>
<dbReference type="AlphaFoldDB" id="K5WC54"/>
<dbReference type="Proteomes" id="UP000008370">
    <property type="component" value="Unassembled WGS sequence"/>
</dbReference>
<sequence>MSIEVSACAYLFQYKGVSDLSSWKPAFLGDSLSAALIAEENDERISSKPGHPGHPLPFRYHLLNDWESLFWVSMYMVIYRVVEPTENRPRQPAEKFRAQCILAAELFDDPVRRPVMFSAAPSEAGDRLKWILQGCLHQDLVPVGHALAEIRVGMIKAYLKVEANPSKHPDGTESLRIMVGPIAEYYHYICSYLDAEDKSDITIARIPRSQKSKTRGHEQRASSILSRSIVANIM</sequence>
<protein>
    <recommendedName>
        <fullName evidence="3">Fungal-type protein kinase domain-containing protein</fullName>
    </recommendedName>
</protein>
<evidence type="ECO:0008006" key="3">
    <source>
        <dbReference type="Google" id="ProtNLM"/>
    </source>
</evidence>
<dbReference type="HOGENOM" id="CLU_1185373_0_0_1"/>
<dbReference type="RefSeq" id="XP_007390943.1">
    <property type="nucleotide sequence ID" value="XM_007390881.1"/>
</dbReference>
<reference evidence="1 2" key="1">
    <citation type="journal article" date="2012" name="BMC Genomics">
        <title>Comparative genomics of the white-rot fungi, Phanerochaete carnosa and P. chrysosporium, to elucidate the genetic basis of the distinct wood types they colonize.</title>
        <authorList>
            <person name="Suzuki H."/>
            <person name="MacDonald J."/>
            <person name="Syed K."/>
            <person name="Salamov A."/>
            <person name="Hori C."/>
            <person name="Aerts A."/>
            <person name="Henrissat B."/>
            <person name="Wiebenga A."/>
            <person name="vanKuyk P.A."/>
            <person name="Barry K."/>
            <person name="Lindquist E."/>
            <person name="LaButti K."/>
            <person name="Lapidus A."/>
            <person name="Lucas S."/>
            <person name="Coutinho P."/>
            <person name="Gong Y."/>
            <person name="Samejima M."/>
            <person name="Mahadevan R."/>
            <person name="Abou-Zaid M."/>
            <person name="de Vries R.P."/>
            <person name="Igarashi K."/>
            <person name="Yadav J.S."/>
            <person name="Grigoriev I.V."/>
            <person name="Master E.R."/>
        </authorList>
    </citation>
    <scope>NUCLEOTIDE SEQUENCE [LARGE SCALE GENOMIC DNA]</scope>
    <source>
        <strain evidence="1 2">HHB-10118-sp</strain>
    </source>
</reference>
<keyword evidence="2" id="KW-1185">Reference proteome</keyword>
<organism evidence="1 2">
    <name type="scientific">Phanerochaete carnosa (strain HHB-10118-sp)</name>
    <name type="common">White-rot fungus</name>
    <name type="synonym">Peniophora carnosa</name>
    <dbReference type="NCBI Taxonomy" id="650164"/>
    <lineage>
        <taxon>Eukaryota</taxon>
        <taxon>Fungi</taxon>
        <taxon>Dikarya</taxon>
        <taxon>Basidiomycota</taxon>
        <taxon>Agaricomycotina</taxon>
        <taxon>Agaricomycetes</taxon>
        <taxon>Polyporales</taxon>
        <taxon>Phanerochaetaceae</taxon>
        <taxon>Phanerochaete</taxon>
    </lineage>
</organism>
<evidence type="ECO:0000313" key="1">
    <source>
        <dbReference type="EMBL" id="EKM61533.1"/>
    </source>
</evidence>
<proteinExistence type="predicted"/>
<name>K5WC54_PHACS</name>
<dbReference type="InParanoid" id="K5WC54"/>